<dbReference type="EMBL" id="PDUG01000017">
    <property type="protein sequence ID" value="PIC12884.1"/>
    <property type="molecule type" value="Genomic_DNA"/>
</dbReference>
<gene>
    <name evidence="2" type="ORF">B9Z55_028122</name>
</gene>
<dbReference type="InterPro" id="IPR004875">
    <property type="entry name" value="DDE_SF_endonuclease_dom"/>
</dbReference>
<dbReference type="Proteomes" id="UP000230233">
    <property type="component" value="Unassembled WGS sequence"/>
</dbReference>
<dbReference type="STRING" id="1611254.A0A2G5SCU0"/>
<evidence type="ECO:0000259" key="1">
    <source>
        <dbReference type="Pfam" id="PF03184"/>
    </source>
</evidence>
<sequence length="128" mass="14671">MTFTPCISAYGKLTGKLFVTLHEPKPLRSIRQMVASFTDLHVTHSHSGIMSSRLAEEWMEKCLLPSIPDRSVLLLDLWCGFNSMKLLRAVARKKLEGVTFPPRTTGQLRPLNMFFNRQLKCFFKTTPE</sequence>
<name>A0A2G5SCU0_9PELO</name>
<proteinExistence type="predicted"/>
<evidence type="ECO:0000313" key="2">
    <source>
        <dbReference type="EMBL" id="PIC12884.1"/>
    </source>
</evidence>
<evidence type="ECO:0000313" key="3">
    <source>
        <dbReference type="Proteomes" id="UP000230233"/>
    </source>
</evidence>
<keyword evidence="3" id="KW-1185">Reference proteome</keyword>
<accession>A0A2G5SCU0</accession>
<organism evidence="2 3">
    <name type="scientific">Caenorhabditis nigoni</name>
    <dbReference type="NCBI Taxonomy" id="1611254"/>
    <lineage>
        <taxon>Eukaryota</taxon>
        <taxon>Metazoa</taxon>
        <taxon>Ecdysozoa</taxon>
        <taxon>Nematoda</taxon>
        <taxon>Chromadorea</taxon>
        <taxon>Rhabditida</taxon>
        <taxon>Rhabditina</taxon>
        <taxon>Rhabditomorpha</taxon>
        <taxon>Rhabditoidea</taxon>
        <taxon>Rhabditidae</taxon>
        <taxon>Peloderinae</taxon>
        <taxon>Caenorhabditis</taxon>
    </lineage>
</organism>
<dbReference type="OrthoDB" id="5876883at2759"/>
<dbReference type="AlphaFoldDB" id="A0A2G5SCU0"/>
<protein>
    <recommendedName>
        <fullName evidence="1">DDE-1 domain-containing protein</fullName>
    </recommendedName>
</protein>
<comment type="caution">
    <text evidence="2">The sequence shown here is derived from an EMBL/GenBank/DDBJ whole genome shotgun (WGS) entry which is preliminary data.</text>
</comment>
<dbReference type="Pfam" id="PF03184">
    <property type="entry name" value="DDE_1"/>
    <property type="match status" value="1"/>
</dbReference>
<feature type="domain" description="DDE-1" evidence="1">
    <location>
        <begin position="27"/>
        <end position="120"/>
    </location>
</feature>
<dbReference type="GO" id="GO:0003676">
    <property type="term" value="F:nucleic acid binding"/>
    <property type="evidence" value="ECO:0007669"/>
    <property type="project" value="InterPro"/>
</dbReference>
<reference evidence="3" key="1">
    <citation type="submission" date="2017-10" db="EMBL/GenBank/DDBJ databases">
        <title>Rapid genome shrinkage in a self-fertile nematode reveals novel sperm competition proteins.</title>
        <authorList>
            <person name="Yin D."/>
            <person name="Schwarz E.M."/>
            <person name="Thomas C.G."/>
            <person name="Felde R.L."/>
            <person name="Korf I.F."/>
            <person name="Cutter A.D."/>
            <person name="Schartner C.M."/>
            <person name="Ralston E.J."/>
            <person name="Meyer B.J."/>
            <person name="Haag E.S."/>
        </authorList>
    </citation>
    <scope>NUCLEOTIDE SEQUENCE [LARGE SCALE GENOMIC DNA]</scope>
    <source>
        <strain evidence="3">JU1422</strain>
    </source>
</reference>